<comment type="caution">
    <text evidence="2">The sequence shown here is derived from an EMBL/GenBank/DDBJ whole genome shotgun (WGS) entry which is preliminary data.</text>
</comment>
<gene>
    <name evidence="2" type="ORF">IFM46972_01509</name>
</gene>
<feature type="compositionally biased region" description="Polar residues" evidence="1">
    <location>
        <begin position="72"/>
        <end position="83"/>
    </location>
</feature>
<feature type="region of interest" description="Disordered" evidence="1">
    <location>
        <begin position="32"/>
        <end position="83"/>
    </location>
</feature>
<dbReference type="EMBL" id="BLKC01000007">
    <property type="protein sequence ID" value="GFF25702.1"/>
    <property type="molecule type" value="Genomic_DNA"/>
</dbReference>
<organism evidence="2 3">
    <name type="scientific">Aspergillus udagawae</name>
    <dbReference type="NCBI Taxonomy" id="91492"/>
    <lineage>
        <taxon>Eukaryota</taxon>
        <taxon>Fungi</taxon>
        <taxon>Dikarya</taxon>
        <taxon>Ascomycota</taxon>
        <taxon>Pezizomycotina</taxon>
        <taxon>Eurotiomycetes</taxon>
        <taxon>Eurotiomycetidae</taxon>
        <taxon>Eurotiales</taxon>
        <taxon>Aspergillaceae</taxon>
        <taxon>Aspergillus</taxon>
        <taxon>Aspergillus subgen. Fumigati</taxon>
    </lineage>
</organism>
<evidence type="ECO:0000313" key="2">
    <source>
        <dbReference type="EMBL" id="GFF25702.1"/>
    </source>
</evidence>
<evidence type="ECO:0000313" key="3">
    <source>
        <dbReference type="Proteomes" id="UP000465221"/>
    </source>
</evidence>
<feature type="compositionally biased region" description="Polar residues" evidence="1">
    <location>
        <begin position="32"/>
        <end position="47"/>
    </location>
</feature>
<proteinExistence type="predicted"/>
<dbReference type="Proteomes" id="UP000465221">
    <property type="component" value="Unassembled WGS sequence"/>
</dbReference>
<protein>
    <submittedName>
        <fullName evidence="2">Uncharacterized protein</fullName>
    </submittedName>
</protein>
<reference evidence="2 3" key="1">
    <citation type="submission" date="2020-01" db="EMBL/GenBank/DDBJ databases">
        <title>Draft genome sequence of Aspergillus udagawae IFM 46972.</title>
        <authorList>
            <person name="Takahashi H."/>
            <person name="Yaguchi T."/>
        </authorList>
    </citation>
    <scope>NUCLEOTIDE SEQUENCE [LARGE SCALE GENOMIC DNA]</scope>
    <source>
        <strain evidence="2 3">IFM 46972</strain>
    </source>
</reference>
<evidence type="ECO:0000256" key="1">
    <source>
        <dbReference type="SAM" id="MobiDB-lite"/>
    </source>
</evidence>
<accession>A0A8H3RIE1</accession>
<sequence length="83" mass="9214">MLKLNKIIRSYPNSLHEPCAISTNPAWSQTRLHNASGMQETMRTTTPVEPESRVQPQHKFPTPSFSIPGINNPDSTIASLAEN</sequence>
<dbReference type="AlphaFoldDB" id="A0A8H3RIE1"/>
<name>A0A8H3RIE1_9EURO</name>